<dbReference type="Proteomes" id="UP001231189">
    <property type="component" value="Unassembled WGS sequence"/>
</dbReference>
<gene>
    <name evidence="2" type="ORF">QYE76_000150</name>
</gene>
<dbReference type="Gene3D" id="3.80.10.10">
    <property type="entry name" value="Ribonuclease Inhibitor"/>
    <property type="match status" value="1"/>
</dbReference>
<feature type="domain" description="NB-ARC" evidence="1">
    <location>
        <begin position="1"/>
        <end position="65"/>
    </location>
</feature>
<sequence>MDDVWDHGAWEGVLKIPLVNAAASYSRVIITTRDEGVARRMRATWPYHHVDTLTPDDAWSLLKKQLPNGLCQLPYLQLLQVNRAPCIKRVGTGFLQDAAVPFPRLNKMILIGMVEWEEWEWEEQVKAMPRLEKLVLGNCKLKRVPPGLACNARALKFLVLQGVQLVSYLENFPFVVELEVIRSPGLERITNLPSLQKLTIINCSKLKVLDRIPVLERLVLEDYAMEKLPEYMQDIKSRHLQLDCRVWLLAQLAAGQSGTEWDKFSHVEHVNAYAHHGSNRRKWYMVYTKRDNFKLDSNISSSAVFQETLSSSMVDAEGFESVYKMRKSTFNYVCSLVRIPFLEYMMLSDHTFVDGRVLSLQDRVAVALRMLNSGEPPVTVGSSAGVDESTASLVTQMFIEAMVKRAFDLLNWPCTSEMEKIKHKFYKVYSLPNCCGVVHTTRIKFGSQNPDTENDGMLMQTVIDPDMRLTNCWQGSPGSMEQSSILHDSWLFKSSENGACLNSSKLKLSDGSDVGELLLEISLGNSASQGI</sequence>
<comment type="caution">
    <text evidence="2">The sequence shown here is derived from an EMBL/GenBank/DDBJ whole genome shotgun (WGS) entry which is preliminary data.</text>
</comment>
<evidence type="ECO:0000259" key="1">
    <source>
        <dbReference type="Pfam" id="PF00931"/>
    </source>
</evidence>
<proteinExistence type="predicted"/>
<dbReference type="SUPFAM" id="SSF52540">
    <property type="entry name" value="P-loop containing nucleoside triphosphate hydrolases"/>
    <property type="match status" value="1"/>
</dbReference>
<evidence type="ECO:0000313" key="3">
    <source>
        <dbReference type="Proteomes" id="UP001231189"/>
    </source>
</evidence>
<reference evidence="2" key="1">
    <citation type="submission" date="2023-07" db="EMBL/GenBank/DDBJ databases">
        <title>A chromosome-level genome assembly of Lolium multiflorum.</title>
        <authorList>
            <person name="Chen Y."/>
            <person name="Copetti D."/>
            <person name="Kolliker R."/>
            <person name="Studer B."/>
        </authorList>
    </citation>
    <scope>NUCLEOTIDE SEQUENCE</scope>
    <source>
        <strain evidence="2">02402/16</strain>
        <tissue evidence="2">Leaf</tissue>
    </source>
</reference>
<dbReference type="SUPFAM" id="SSF52047">
    <property type="entry name" value="RNI-like"/>
    <property type="match status" value="1"/>
</dbReference>
<keyword evidence="3" id="KW-1185">Reference proteome</keyword>
<dbReference type="PANTHER" id="PTHR22930:SF174">
    <property type="entry name" value="DDE TNP4 DOMAIN-CONTAINING PROTEIN"/>
    <property type="match status" value="1"/>
</dbReference>
<dbReference type="GO" id="GO:0043531">
    <property type="term" value="F:ADP binding"/>
    <property type="evidence" value="ECO:0007669"/>
    <property type="project" value="InterPro"/>
</dbReference>
<dbReference type="PANTHER" id="PTHR22930">
    <property type="match status" value="1"/>
</dbReference>
<dbReference type="Pfam" id="PF00931">
    <property type="entry name" value="NB-ARC"/>
    <property type="match status" value="1"/>
</dbReference>
<dbReference type="InterPro" id="IPR032675">
    <property type="entry name" value="LRR_dom_sf"/>
</dbReference>
<dbReference type="InterPro" id="IPR002182">
    <property type="entry name" value="NB-ARC"/>
</dbReference>
<organism evidence="2 3">
    <name type="scientific">Lolium multiflorum</name>
    <name type="common">Italian ryegrass</name>
    <name type="synonym">Lolium perenne subsp. multiflorum</name>
    <dbReference type="NCBI Taxonomy" id="4521"/>
    <lineage>
        <taxon>Eukaryota</taxon>
        <taxon>Viridiplantae</taxon>
        <taxon>Streptophyta</taxon>
        <taxon>Embryophyta</taxon>
        <taxon>Tracheophyta</taxon>
        <taxon>Spermatophyta</taxon>
        <taxon>Magnoliopsida</taxon>
        <taxon>Liliopsida</taxon>
        <taxon>Poales</taxon>
        <taxon>Poaceae</taxon>
        <taxon>BOP clade</taxon>
        <taxon>Pooideae</taxon>
        <taxon>Poodae</taxon>
        <taxon>Poeae</taxon>
        <taxon>Poeae Chloroplast Group 2 (Poeae type)</taxon>
        <taxon>Loliodinae</taxon>
        <taxon>Loliinae</taxon>
        <taxon>Lolium</taxon>
    </lineage>
</organism>
<dbReference type="InterPro" id="IPR045249">
    <property type="entry name" value="HARBI1-like"/>
</dbReference>
<dbReference type="AlphaFoldDB" id="A0AAD8RI94"/>
<dbReference type="EMBL" id="JAUUTY010000005">
    <property type="protein sequence ID" value="KAK1625835.1"/>
    <property type="molecule type" value="Genomic_DNA"/>
</dbReference>
<protein>
    <recommendedName>
        <fullName evidence="1">NB-ARC domain-containing protein</fullName>
    </recommendedName>
</protein>
<evidence type="ECO:0000313" key="2">
    <source>
        <dbReference type="EMBL" id="KAK1625835.1"/>
    </source>
</evidence>
<name>A0AAD8RI94_LOLMU</name>
<dbReference type="InterPro" id="IPR027417">
    <property type="entry name" value="P-loop_NTPase"/>
</dbReference>
<accession>A0AAD8RI94</accession>